<accession>X7YKG0</accession>
<name>X7YKG0_MYCXE</name>
<organism evidence="1">
    <name type="scientific">Mycobacterium xenopi 4042</name>
    <dbReference type="NCBI Taxonomy" id="1299334"/>
    <lineage>
        <taxon>Bacteria</taxon>
        <taxon>Bacillati</taxon>
        <taxon>Actinomycetota</taxon>
        <taxon>Actinomycetes</taxon>
        <taxon>Mycobacteriales</taxon>
        <taxon>Mycobacteriaceae</taxon>
        <taxon>Mycobacterium</taxon>
    </lineage>
</organism>
<protein>
    <submittedName>
        <fullName evidence="1">Transcriptional regulatory domain protein</fullName>
    </submittedName>
</protein>
<dbReference type="AlphaFoldDB" id="X7YKG0"/>
<gene>
    <name evidence="1" type="ORF">I553_0698</name>
</gene>
<dbReference type="EMBL" id="JAOB01000093">
    <property type="protein sequence ID" value="EUA06845.1"/>
    <property type="molecule type" value="Genomic_DNA"/>
</dbReference>
<evidence type="ECO:0000313" key="1">
    <source>
        <dbReference type="EMBL" id="EUA06845.1"/>
    </source>
</evidence>
<dbReference type="PATRIC" id="fig|1299334.3.peg.10277"/>
<sequence>MTAAARLVRHHGGVPVYAYRADPNTPPVSVVRRGRDDVLERGRHIHDFPALWYVHAAGLVYVVAPGQVIDLERVSRVDGGVGLFFDPPHWAATGARRGRRGARIHCCSRSCTAAPAQCSN</sequence>
<proteinExistence type="predicted"/>
<comment type="caution">
    <text evidence="1">The sequence shown here is derived from an EMBL/GenBank/DDBJ whole genome shotgun (WGS) entry which is preliminary data.</text>
</comment>
<reference evidence="1" key="1">
    <citation type="submission" date="2014-01" db="EMBL/GenBank/DDBJ databases">
        <authorList>
            <person name="Brown-Elliot B."/>
            <person name="Wallace R."/>
            <person name="Lenaerts A."/>
            <person name="Ordway D."/>
            <person name="DeGroote M.A."/>
            <person name="Parker T."/>
            <person name="Sizemore C."/>
            <person name="Tallon L.J."/>
            <person name="Sadzewicz L.K."/>
            <person name="Sengamalay N."/>
            <person name="Fraser C.M."/>
            <person name="Hine E."/>
            <person name="Shefchek K.A."/>
            <person name="Das S.P."/>
            <person name="Tettelin H."/>
        </authorList>
    </citation>
    <scope>NUCLEOTIDE SEQUENCE [LARGE SCALE GENOMIC DNA]</scope>
    <source>
        <strain evidence="1">4042</strain>
    </source>
</reference>